<name>A0ABV6FK42_9BURK</name>
<protein>
    <submittedName>
        <fullName evidence="2">Pilus assembly protein TadG-related protein</fullName>
    </submittedName>
</protein>
<accession>A0ABV6FK42</accession>
<gene>
    <name evidence="2" type="ORF">ACFFJK_18525</name>
</gene>
<feature type="domain" description="Putative Flp pilus-assembly TadG-like N-terminal" evidence="1">
    <location>
        <begin position="8"/>
        <end position="53"/>
    </location>
</feature>
<sequence length="501" mass="53194">MAGAGQAGQALVLCLLFAGAAALVSLLLFNSGMLANTKTQLQNAADAGAYSGAVMLARDHNFSAYANRAMVANQVAVAQLVSLDSYLEDAASTHARLNDLVQHAQSLIPRSKPSWNAGKRSPIERVNTAYGKLGGPAVKSLNRLVRAFENAQRLHHTATAANVMFIVNEVIQKNDPQASLSTGMFQSATTLVQIDKWKNDYTKEYRANDSSSAADRFANVVVDEQSTDAFTRNRRSIPLPAWSGRPTALSCLLIGQPVNTTFGFVHGGGTILSSDKRRWLALDASMGAGVHVCRYYVPFVGVVYTTLPLIDPSSHGFGGSGGAVAGRGGAYGESSGFSGNPGSTNLYGYSLVIAAIPAGVRYLSKGPGASLDVNGGLQDSYRDLADLAHKPVNQSPELNGGQTPLTVEVERPASSVRTSSAFLGGASNLRLDPALKGATMRSLSSAHAFFYRPKQNSSAFTRTGWQRADNRAEMANLFNPYWQARLRDPSLAERAASFGAQ</sequence>
<keyword evidence="3" id="KW-1185">Reference proteome</keyword>
<dbReference type="Pfam" id="PF13400">
    <property type="entry name" value="Tad"/>
    <property type="match status" value="1"/>
</dbReference>
<organism evidence="2 3">
    <name type="scientific">Massilia consociata</name>
    <dbReference type="NCBI Taxonomy" id="760117"/>
    <lineage>
        <taxon>Bacteria</taxon>
        <taxon>Pseudomonadati</taxon>
        <taxon>Pseudomonadota</taxon>
        <taxon>Betaproteobacteria</taxon>
        <taxon>Burkholderiales</taxon>
        <taxon>Oxalobacteraceae</taxon>
        <taxon>Telluria group</taxon>
        <taxon>Massilia</taxon>
    </lineage>
</organism>
<comment type="caution">
    <text evidence="2">The sequence shown here is derived from an EMBL/GenBank/DDBJ whole genome shotgun (WGS) entry which is preliminary data.</text>
</comment>
<dbReference type="Proteomes" id="UP001589773">
    <property type="component" value="Unassembled WGS sequence"/>
</dbReference>
<evidence type="ECO:0000259" key="1">
    <source>
        <dbReference type="Pfam" id="PF13400"/>
    </source>
</evidence>
<dbReference type="InterPro" id="IPR028087">
    <property type="entry name" value="Tad_N"/>
</dbReference>
<evidence type="ECO:0000313" key="3">
    <source>
        <dbReference type="Proteomes" id="UP001589773"/>
    </source>
</evidence>
<proteinExistence type="predicted"/>
<reference evidence="2 3" key="1">
    <citation type="submission" date="2024-09" db="EMBL/GenBank/DDBJ databases">
        <authorList>
            <person name="Sun Q."/>
            <person name="Mori K."/>
        </authorList>
    </citation>
    <scope>NUCLEOTIDE SEQUENCE [LARGE SCALE GENOMIC DNA]</scope>
    <source>
        <strain evidence="2 3">CCM 7792</strain>
    </source>
</reference>
<evidence type="ECO:0000313" key="2">
    <source>
        <dbReference type="EMBL" id="MFC0253897.1"/>
    </source>
</evidence>
<dbReference type="EMBL" id="JBHLWP010000017">
    <property type="protein sequence ID" value="MFC0253897.1"/>
    <property type="molecule type" value="Genomic_DNA"/>
</dbReference>